<dbReference type="InterPro" id="IPR036856">
    <property type="entry name" value="Ald_Oxase/Xan_DH_a/b_sf"/>
</dbReference>
<dbReference type="Proteomes" id="UP001232445">
    <property type="component" value="Unassembled WGS sequence"/>
</dbReference>
<keyword evidence="2" id="KW-0560">Oxidoreductase</keyword>
<dbReference type="SUPFAM" id="SSF54665">
    <property type="entry name" value="CO dehydrogenase molybdoprotein N-domain-like"/>
    <property type="match status" value="1"/>
</dbReference>
<gene>
    <name evidence="4" type="ORF">J2S00_000670</name>
</gene>
<dbReference type="Gene3D" id="3.90.1170.50">
    <property type="entry name" value="Aldehyde oxidase/xanthine dehydrogenase, a/b hammerhead"/>
    <property type="match status" value="1"/>
</dbReference>
<dbReference type="Gene3D" id="3.30.365.10">
    <property type="entry name" value="Aldehyde oxidase/xanthine dehydrogenase, molybdopterin binding domain"/>
    <property type="match status" value="4"/>
</dbReference>
<dbReference type="InterPro" id="IPR000674">
    <property type="entry name" value="Ald_Oxase/Xan_DH_a/b"/>
</dbReference>
<dbReference type="SMART" id="SM01008">
    <property type="entry name" value="Ald_Xan_dh_C"/>
    <property type="match status" value="1"/>
</dbReference>
<dbReference type="Pfam" id="PF02738">
    <property type="entry name" value="MoCoBD_1"/>
    <property type="match status" value="1"/>
</dbReference>
<accession>A0ABU0CP14</accession>
<comment type="caution">
    <text evidence="4">The sequence shown here is derived from an EMBL/GenBank/DDBJ whole genome shotgun (WGS) entry which is preliminary data.</text>
</comment>
<dbReference type="Pfam" id="PF01315">
    <property type="entry name" value="Ald_Xan_dh_C"/>
    <property type="match status" value="1"/>
</dbReference>
<evidence type="ECO:0000259" key="3">
    <source>
        <dbReference type="SMART" id="SM01008"/>
    </source>
</evidence>
<dbReference type="Pfam" id="PF20256">
    <property type="entry name" value="MoCoBD_2"/>
    <property type="match status" value="1"/>
</dbReference>
<dbReference type="InterPro" id="IPR037165">
    <property type="entry name" value="AldOxase/xan_DH_Mopterin-bd_sf"/>
</dbReference>
<sequence>MIGKSVYRKESLDKVTGTAKYTDDLPSLGMLHAKLVTSPHAHAKIKAIDTTEAWQVPGVRAILTGQPFLLTGEEIRDRPPIAFDKVRYHGEPVAVVVADNPVLAKRAADLVKVTYEPLPVVNSPTEAIRPDAPLVHENLATYQKIEHVYPEPNTNIADRTKISKGNMQTGWAESDVTVQADFSFSPSDHAAMETRCVTAEIRPDGTVIITSSSQSPFMIKKLLEADFGVEAEKIIVNTPLVGGGYGGKVPVQLEFIAYMASQAVGGRPVKLWNTREEDMITSPVHIGLQATIKLGCTKEGKLTAAEMVYLFDTGAYSDKGATISRAAAVTCTGPYHIENIWCDSLCVYTNHPYATAFRGFSHSEILFAFERTMDMLAEKVGMDPLELRNRNAIRPGHSTPTQTALHASKVGDLPTCIQRLKELMNWNEGQRIEISDRKVRAKGISCIWKTSTIDTNAGSGVTLTFNPDGSINLISGIVEIGTGTKTVLAQILAEKMKMDVNQIHVQMEVNTRQHRNIGKRLPAEAPFWLDEPC</sequence>
<proteinExistence type="predicted"/>
<dbReference type="PANTHER" id="PTHR11908">
    <property type="entry name" value="XANTHINE DEHYDROGENASE"/>
    <property type="match status" value="1"/>
</dbReference>
<organism evidence="4 5">
    <name type="scientific">Caldalkalibacillus uzonensis</name>
    <dbReference type="NCBI Taxonomy" id="353224"/>
    <lineage>
        <taxon>Bacteria</taxon>
        <taxon>Bacillati</taxon>
        <taxon>Bacillota</taxon>
        <taxon>Bacilli</taxon>
        <taxon>Bacillales</taxon>
        <taxon>Bacillaceae</taxon>
        <taxon>Caldalkalibacillus</taxon>
    </lineage>
</organism>
<dbReference type="InterPro" id="IPR016208">
    <property type="entry name" value="Ald_Oxase/xanthine_DH-like"/>
</dbReference>
<protein>
    <submittedName>
        <fullName evidence="4">CO/xanthine dehydrogenase Mo-binding subunit</fullName>
    </submittedName>
</protein>
<keyword evidence="5" id="KW-1185">Reference proteome</keyword>
<dbReference type="InterPro" id="IPR046867">
    <property type="entry name" value="AldOxase/xan_DH_MoCoBD2"/>
</dbReference>
<dbReference type="PANTHER" id="PTHR11908:SF132">
    <property type="entry name" value="ALDEHYDE OXIDASE 1-RELATED"/>
    <property type="match status" value="1"/>
</dbReference>
<name>A0ABU0CP14_9BACI</name>
<dbReference type="EMBL" id="JAUSUQ010000002">
    <property type="protein sequence ID" value="MDQ0337887.1"/>
    <property type="molecule type" value="Genomic_DNA"/>
</dbReference>
<evidence type="ECO:0000313" key="5">
    <source>
        <dbReference type="Proteomes" id="UP001232445"/>
    </source>
</evidence>
<dbReference type="SUPFAM" id="SSF56003">
    <property type="entry name" value="Molybdenum cofactor-binding domain"/>
    <property type="match status" value="1"/>
</dbReference>
<keyword evidence="1" id="KW-0500">Molybdenum</keyword>
<evidence type="ECO:0000256" key="1">
    <source>
        <dbReference type="ARBA" id="ARBA00022505"/>
    </source>
</evidence>
<evidence type="ECO:0000313" key="4">
    <source>
        <dbReference type="EMBL" id="MDQ0337887.1"/>
    </source>
</evidence>
<dbReference type="InterPro" id="IPR008274">
    <property type="entry name" value="AldOxase/xan_DH_MoCoBD1"/>
</dbReference>
<reference evidence="4 5" key="1">
    <citation type="submission" date="2023-07" db="EMBL/GenBank/DDBJ databases">
        <title>Genomic Encyclopedia of Type Strains, Phase IV (KMG-IV): sequencing the most valuable type-strain genomes for metagenomic binning, comparative biology and taxonomic classification.</title>
        <authorList>
            <person name="Goeker M."/>
        </authorList>
    </citation>
    <scope>NUCLEOTIDE SEQUENCE [LARGE SCALE GENOMIC DNA]</scope>
    <source>
        <strain evidence="4 5">DSM 17740</strain>
    </source>
</reference>
<evidence type="ECO:0000256" key="2">
    <source>
        <dbReference type="ARBA" id="ARBA00023002"/>
    </source>
</evidence>
<feature type="domain" description="Aldehyde oxidase/xanthine dehydrogenase a/b hammerhead" evidence="3">
    <location>
        <begin position="16"/>
        <end position="119"/>
    </location>
</feature>